<evidence type="ECO:0000256" key="4">
    <source>
        <dbReference type="SAM" id="MobiDB-lite"/>
    </source>
</evidence>
<dbReference type="HOGENOM" id="CLU_048753_0_0_1"/>
<dbReference type="InParanoid" id="A0A067N4X3"/>
<feature type="compositionally biased region" description="Basic and acidic residues" evidence="4">
    <location>
        <begin position="54"/>
        <end position="69"/>
    </location>
</feature>
<comment type="subcellular location">
    <subcellularLocation>
        <location evidence="1">Nucleus</location>
    </subcellularLocation>
</comment>
<name>A0A067N4X3_BOTB1</name>
<protein>
    <recommendedName>
        <fullName evidence="5">RED-like N-terminal domain-containing protein</fullName>
    </recommendedName>
</protein>
<organism evidence="6 7">
    <name type="scientific">Botryobasidium botryosum (strain FD-172 SS1)</name>
    <dbReference type="NCBI Taxonomy" id="930990"/>
    <lineage>
        <taxon>Eukaryota</taxon>
        <taxon>Fungi</taxon>
        <taxon>Dikarya</taxon>
        <taxon>Basidiomycota</taxon>
        <taxon>Agaricomycotina</taxon>
        <taxon>Agaricomycetes</taxon>
        <taxon>Cantharellales</taxon>
        <taxon>Botryobasidiaceae</taxon>
        <taxon>Botryobasidium</taxon>
    </lineage>
</organism>
<evidence type="ECO:0000313" key="6">
    <source>
        <dbReference type="EMBL" id="KDQ19192.1"/>
    </source>
</evidence>
<evidence type="ECO:0000256" key="2">
    <source>
        <dbReference type="ARBA" id="ARBA00023242"/>
    </source>
</evidence>
<evidence type="ECO:0000313" key="7">
    <source>
        <dbReference type="Proteomes" id="UP000027195"/>
    </source>
</evidence>
<proteinExistence type="predicted"/>
<dbReference type="OrthoDB" id="3366823at2759"/>
<feature type="compositionally biased region" description="Basic and acidic residues" evidence="4">
    <location>
        <begin position="165"/>
        <end position="181"/>
    </location>
</feature>
<keyword evidence="2" id="KW-0539">Nucleus</keyword>
<feature type="compositionally biased region" description="Basic residues" evidence="4">
    <location>
        <begin position="409"/>
        <end position="418"/>
    </location>
</feature>
<feature type="region of interest" description="Disordered" evidence="4">
    <location>
        <begin position="1"/>
        <end position="69"/>
    </location>
</feature>
<dbReference type="InterPro" id="IPR039896">
    <property type="entry name" value="Red-like"/>
</dbReference>
<dbReference type="Proteomes" id="UP000027195">
    <property type="component" value="Unassembled WGS sequence"/>
</dbReference>
<dbReference type="PANTHER" id="PTHR12765">
    <property type="entry name" value="RED PROTEIN IK FACTOR CYTOKINE IK"/>
    <property type="match status" value="1"/>
</dbReference>
<reference evidence="7" key="1">
    <citation type="journal article" date="2014" name="Proc. Natl. Acad. Sci. U.S.A.">
        <title>Extensive sampling of basidiomycete genomes demonstrates inadequacy of the white-rot/brown-rot paradigm for wood decay fungi.</title>
        <authorList>
            <person name="Riley R."/>
            <person name="Salamov A.A."/>
            <person name="Brown D.W."/>
            <person name="Nagy L.G."/>
            <person name="Floudas D."/>
            <person name="Held B.W."/>
            <person name="Levasseur A."/>
            <person name="Lombard V."/>
            <person name="Morin E."/>
            <person name="Otillar R."/>
            <person name="Lindquist E.A."/>
            <person name="Sun H."/>
            <person name="LaButti K.M."/>
            <person name="Schmutz J."/>
            <person name="Jabbour D."/>
            <person name="Luo H."/>
            <person name="Baker S.E."/>
            <person name="Pisabarro A.G."/>
            <person name="Walton J.D."/>
            <person name="Blanchette R.A."/>
            <person name="Henrissat B."/>
            <person name="Martin F."/>
            <person name="Cullen D."/>
            <person name="Hibbett D.S."/>
            <person name="Grigoriev I.V."/>
        </authorList>
    </citation>
    <scope>NUCLEOTIDE SEQUENCE [LARGE SCALE GENOMIC DNA]</scope>
    <source>
        <strain evidence="7">FD-172 SS1</strain>
    </source>
</reference>
<feature type="compositionally biased region" description="Polar residues" evidence="4">
    <location>
        <begin position="14"/>
        <end position="35"/>
    </location>
</feature>
<feature type="compositionally biased region" description="Basic and acidic residues" evidence="4">
    <location>
        <begin position="419"/>
        <end position="438"/>
    </location>
</feature>
<evidence type="ECO:0000259" key="5">
    <source>
        <dbReference type="Pfam" id="PF07808"/>
    </source>
</evidence>
<gene>
    <name evidence="6" type="ORF">BOTBODRAFT_28680</name>
</gene>
<dbReference type="AlphaFoldDB" id="A0A067N4X3"/>
<dbReference type="EMBL" id="KL198020">
    <property type="protein sequence ID" value="KDQ19192.1"/>
    <property type="molecule type" value="Genomic_DNA"/>
</dbReference>
<feature type="coiled-coil region" evidence="3">
    <location>
        <begin position="75"/>
        <end position="102"/>
    </location>
</feature>
<feature type="compositionally biased region" description="Basic and acidic residues" evidence="4">
    <location>
        <begin position="212"/>
        <end position="229"/>
    </location>
</feature>
<sequence length="453" mass="49344">MDQDAFRRLLSKPRQGSASTPTSRGSLLTGATASKSSDKKPAQDAFKPRNVKKPALDSKYRDRATERRLGVTNDYADVEAILDDFEKRTASLEDRSQVEEQRKYLGGDEKHTILVKGLDHSLLEQNKARAGESGDLDDALEQAFLASSSTSAPEAAAAPVVPQKRTREDIIRELKEKRQEGETPSPAPAQSAPEVSIEVAKKQGKFKPIGAPKEKEREEKEGEKKDRGEKRKKRKVVVEGQEGSKKKGKGKEVAVAESSTAVVPTLSTAKSEPAAKPPNPVLRPPPPPAQEEAPDEDFDIFADVGEYEGIDLGGSDDEDGAARRPDLDRAAEVASNDPPKKMNWFDDPPSPSPPPAVLPPVLQPKASAADDGVHADEDAGPMRLAPLEDSEIPSIRELLEMDAEAGKEQKRKARKEKNKNKAEGKKLTQESKLNRDLQKFNAYTQKKGGSSKS</sequence>
<feature type="compositionally biased region" description="Acidic residues" evidence="4">
    <location>
        <begin position="292"/>
        <end position="319"/>
    </location>
</feature>
<dbReference type="Pfam" id="PF07808">
    <property type="entry name" value="RED_N"/>
    <property type="match status" value="1"/>
</dbReference>
<accession>A0A067N4X3</accession>
<feature type="compositionally biased region" description="Pro residues" evidence="4">
    <location>
        <begin position="348"/>
        <end position="362"/>
    </location>
</feature>
<keyword evidence="3" id="KW-0175">Coiled coil</keyword>
<keyword evidence="7" id="KW-1185">Reference proteome</keyword>
<feature type="region of interest" description="Disordered" evidence="4">
    <location>
        <begin position="140"/>
        <end position="453"/>
    </location>
</feature>
<feature type="compositionally biased region" description="Pro residues" evidence="4">
    <location>
        <begin position="275"/>
        <end position="289"/>
    </location>
</feature>
<feature type="domain" description="RED-like N-terminal" evidence="5">
    <location>
        <begin position="49"/>
        <end position="153"/>
    </location>
</feature>
<evidence type="ECO:0000256" key="3">
    <source>
        <dbReference type="SAM" id="Coils"/>
    </source>
</evidence>
<feature type="compositionally biased region" description="Basic and acidic residues" evidence="4">
    <location>
        <begin position="242"/>
        <end position="254"/>
    </location>
</feature>
<dbReference type="STRING" id="930990.A0A067N4X3"/>
<dbReference type="GO" id="GO:0005634">
    <property type="term" value="C:nucleus"/>
    <property type="evidence" value="ECO:0007669"/>
    <property type="project" value="UniProtKB-SubCell"/>
</dbReference>
<feature type="compositionally biased region" description="Basic and acidic residues" evidence="4">
    <location>
        <begin position="320"/>
        <end position="331"/>
    </location>
</feature>
<feature type="compositionally biased region" description="Polar residues" evidence="4">
    <location>
        <begin position="441"/>
        <end position="453"/>
    </location>
</feature>
<evidence type="ECO:0000256" key="1">
    <source>
        <dbReference type="ARBA" id="ARBA00004123"/>
    </source>
</evidence>
<feature type="compositionally biased region" description="Low complexity" evidence="4">
    <location>
        <begin position="146"/>
        <end position="158"/>
    </location>
</feature>
<dbReference type="InterPro" id="IPR012916">
    <property type="entry name" value="RED_N"/>
</dbReference>